<feature type="transmembrane region" description="Helical" evidence="6">
    <location>
        <begin position="333"/>
        <end position="353"/>
    </location>
</feature>
<dbReference type="InterPro" id="IPR036259">
    <property type="entry name" value="MFS_trans_sf"/>
</dbReference>
<organism evidence="8 9">
    <name type="scientific">Pseudomonas gingeri</name>
    <dbReference type="NCBI Taxonomy" id="117681"/>
    <lineage>
        <taxon>Bacteria</taxon>
        <taxon>Pseudomonadati</taxon>
        <taxon>Pseudomonadota</taxon>
        <taxon>Gammaproteobacteria</taxon>
        <taxon>Pseudomonadales</taxon>
        <taxon>Pseudomonadaceae</taxon>
        <taxon>Pseudomonas</taxon>
    </lineage>
</organism>
<evidence type="ECO:0000256" key="6">
    <source>
        <dbReference type="SAM" id="Phobius"/>
    </source>
</evidence>
<evidence type="ECO:0000259" key="7">
    <source>
        <dbReference type="PROSITE" id="PS50850"/>
    </source>
</evidence>
<feature type="transmembrane region" description="Helical" evidence="6">
    <location>
        <begin position="273"/>
        <end position="289"/>
    </location>
</feature>
<dbReference type="EMBL" id="JACAQA010000015">
    <property type="protein sequence ID" value="NWB86872.1"/>
    <property type="molecule type" value="Genomic_DNA"/>
</dbReference>
<evidence type="ECO:0000256" key="2">
    <source>
        <dbReference type="ARBA" id="ARBA00022475"/>
    </source>
</evidence>
<dbReference type="CDD" id="cd17324">
    <property type="entry name" value="MFS_NepI_like"/>
    <property type="match status" value="1"/>
</dbReference>
<dbReference type="InterPro" id="IPR001958">
    <property type="entry name" value="Tet-R_TetA/multi-R_MdtG-like"/>
</dbReference>
<accession>A0A7Y7WT22</accession>
<dbReference type="GO" id="GO:0022857">
    <property type="term" value="F:transmembrane transporter activity"/>
    <property type="evidence" value="ECO:0007669"/>
    <property type="project" value="InterPro"/>
</dbReference>
<keyword evidence="4 6" id="KW-1133">Transmembrane helix</keyword>
<feature type="transmembrane region" description="Helical" evidence="6">
    <location>
        <begin position="206"/>
        <end position="230"/>
    </location>
</feature>
<feature type="transmembrane region" description="Helical" evidence="6">
    <location>
        <begin position="76"/>
        <end position="95"/>
    </location>
</feature>
<proteinExistence type="predicted"/>
<dbReference type="PANTHER" id="PTHR43124:SF3">
    <property type="entry name" value="CHLORAMPHENICOL EFFLUX PUMP RV0191"/>
    <property type="match status" value="1"/>
</dbReference>
<dbReference type="Gene3D" id="1.20.1250.20">
    <property type="entry name" value="MFS general substrate transporter like domains"/>
    <property type="match status" value="1"/>
</dbReference>
<protein>
    <submittedName>
        <fullName evidence="8">MFS transporter</fullName>
    </submittedName>
</protein>
<evidence type="ECO:0000313" key="9">
    <source>
        <dbReference type="Proteomes" id="UP000522864"/>
    </source>
</evidence>
<feature type="transmembrane region" description="Helical" evidence="6">
    <location>
        <begin position="295"/>
        <end position="312"/>
    </location>
</feature>
<keyword evidence="2" id="KW-1003">Cell membrane</keyword>
<feature type="domain" description="Major facilitator superfamily (MFS) profile" evidence="7">
    <location>
        <begin position="10"/>
        <end position="383"/>
    </location>
</feature>
<feature type="transmembrane region" description="Helical" evidence="6">
    <location>
        <begin position="359"/>
        <end position="379"/>
    </location>
</feature>
<evidence type="ECO:0000256" key="4">
    <source>
        <dbReference type="ARBA" id="ARBA00022989"/>
    </source>
</evidence>
<dbReference type="PROSITE" id="PS50850">
    <property type="entry name" value="MFS"/>
    <property type="match status" value="1"/>
</dbReference>
<feature type="transmembrane region" description="Helical" evidence="6">
    <location>
        <begin position="101"/>
        <end position="122"/>
    </location>
</feature>
<dbReference type="SUPFAM" id="SSF103473">
    <property type="entry name" value="MFS general substrate transporter"/>
    <property type="match status" value="1"/>
</dbReference>
<keyword evidence="5 6" id="KW-0472">Membrane</keyword>
<sequence>MTLTSRMPIQIWILTLSAFAIGTAEFLIAGILPQVADSLKISTGQAGNLITAYALAIVIGGPLLTLWLARFEKRNVLIALMGLFVAGNLIAAFSSDYTTLLISRVVAGLTQGPFYGIGAVVATRMVADNMAGRAVGQMFGGLTLANVLGVPAGAWIGNTFDWHSTFLVVAVMGVVALLMIAVTIARSPENKPASMLAQLSVFRDRNLLASLAFTTLGWVGFMTLYGYIAPVAEQVAGFDRSAITWVLVVVGAGLVAGNSIGGRTADANLRRSLSVWPLAMIAALILVGFLAPYKWLFLGAAFFYGVTTFANLPSMQMRVMKYGAKAPELAATANISAFNIANALGGLIGGAVIDSHLGASAIPFAAAIVPVFGLLLILSQEARLSLQPKVARAGLALGD</sequence>
<dbReference type="InterPro" id="IPR050189">
    <property type="entry name" value="MFS_Efflux_Transporters"/>
</dbReference>
<evidence type="ECO:0000256" key="1">
    <source>
        <dbReference type="ARBA" id="ARBA00004651"/>
    </source>
</evidence>
<feature type="transmembrane region" description="Helical" evidence="6">
    <location>
        <begin position="52"/>
        <end position="69"/>
    </location>
</feature>
<dbReference type="GO" id="GO:0005886">
    <property type="term" value="C:plasma membrane"/>
    <property type="evidence" value="ECO:0007669"/>
    <property type="project" value="UniProtKB-SubCell"/>
</dbReference>
<feature type="transmembrane region" description="Helical" evidence="6">
    <location>
        <begin position="242"/>
        <end position="261"/>
    </location>
</feature>
<gene>
    <name evidence="8" type="ORF">HX830_18505</name>
</gene>
<dbReference type="AlphaFoldDB" id="A0A7Y7WT22"/>
<reference evidence="8 9" key="1">
    <citation type="submission" date="2020-04" db="EMBL/GenBank/DDBJ databases">
        <title>Molecular characterization of pseudomonads from Agaricus bisporus reveal novel blotch 2 pathogens in Western Europe.</title>
        <authorList>
            <person name="Taparia T."/>
            <person name="Krijger M."/>
            <person name="Haynes E."/>
            <person name="Elpinstone J.G."/>
            <person name="Noble R."/>
            <person name="Van Der Wolf J."/>
        </authorList>
    </citation>
    <scope>NUCLEOTIDE SEQUENCE [LARGE SCALE GENOMIC DNA]</scope>
    <source>
        <strain evidence="8 9">G9001</strain>
    </source>
</reference>
<dbReference type="Pfam" id="PF07690">
    <property type="entry name" value="MFS_1"/>
    <property type="match status" value="1"/>
</dbReference>
<evidence type="ECO:0000256" key="5">
    <source>
        <dbReference type="ARBA" id="ARBA00023136"/>
    </source>
</evidence>
<name>A0A7Y7WT22_9PSED</name>
<comment type="caution">
    <text evidence="8">The sequence shown here is derived from an EMBL/GenBank/DDBJ whole genome shotgun (WGS) entry which is preliminary data.</text>
</comment>
<keyword evidence="3 6" id="KW-0812">Transmembrane</keyword>
<comment type="subcellular location">
    <subcellularLocation>
        <location evidence="1">Cell membrane</location>
        <topology evidence="1">Multi-pass membrane protein</topology>
    </subcellularLocation>
</comment>
<dbReference type="InterPro" id="IPR011701">
    <property type="entry name" value="MFS"/>
</dbReference>
<feature type="transmembrane region" description="Helical" evidence="6">
    <location>
        <begin position="12"/>
        <end position="32"/>
    </location>
</feature>
<dbReference type="RefSeq" id="WP_177101754.1">
    <property type="nucleotide sequence ID" value="NZ_JACAQA010000015.1"/>
</dbReference>
<evidence type="ECO:0000256" key="3">
    <source>
        <dbReference type="ARBA" id="ARBA00022692"/>
    </source>
</evidence>
<dbReference type="InterPro" id="IPR020846">
    <property type="entry name" value="MFS_dom"/>
</dbReference>
<dbReference type="PRINTS" id="PR01035">
    <property type="entry name" value="TCRTETA"/>
</dbReference>
<dbReference type="Proteomes" id="UP000522864">
    <property type="component" value="Unassembled WGS sequence"/>
</dbReference>
<feature type="transmembrane region" description="Helical" evidence="6">
    <location>
        <begin position="162"/>
        <end position="185"/>
    </location>
</feature>
<feature type="transmembrane region" description="Helical" evidence="6">
    <location>
        <begin position="134"/>
        <end position="156"/>
    </location>
</feature>
<evidence type="ECO:0000313" key="8">
    <source>
        <dbReference type="EMBL" id="NWB86872.1"/>
    </source>
</evidence>
<dbReference type="PANTHER" id="PTHR43124">
    <property type="entry name" value="PURINE EFFLUX PUMP PBUE"/>
    <property type="match status" value="1"/>
</dbReference>